<organism evidence="1 2">
    <name type="scientific">Saccharicrinis carchari</name>
    <dbReference type="NCBI Taxonomy" id="1168039"/>
    <lineage>
        <taxon>Bacteria</taxon>
        <taxon>Pseudomonadati</taxon>
        <taxon>Bacteroidota</taxon>
        <taxon>Bacteroidia</taxon>
        <taxon>Marinilabiliales</taxon>
        <taxon>Marinilabiliaceae</taxon>
        <taxon>Saccharicrinis</taxon>
    </lineage>
</organism>
<dbReference type="Proteomes" id="UP000319040">
    <property type="component" value="Unassembled WGS sequence"/>
</dbReference>
<sequence length="883" mass="100388">MSMQKHLILLIAAIFIGQLTYAQLTEKDPFEKMNRAYEARRQAMEQDYAKRMQRMQKDYDDKMKRMNAAFESYLKRGFKEVAQTEKEVKPVEVPKPIDQPRFEPKVDASLPDKVDKPAKFIAPKIVLEDAPAYSIAPPIASPEGMEKYKQSLKIDFFGSAAPLFVDSRTSSLKLSTVKPKSFASYWDDFTDTYYPIYIESLHAYAQQTNLNDWGIYQLIDKSAKQLFTSSNNRTMWKWAMLNQAGYQAKIGYSANTVYLMLPFMQQVFERPYYSIAGTNYYLIDKQLDKKKIYTYEDNFGGAARKIDLHLPYSLNFTDETNAINKGTKLPNDGETLTLPMDKTVMAFLASYPQTDNTVYLNAAMQGPVKDKLYTYIQTRMDGMTETEAVSYLLNYLHNSFEYKTDRDQFGKEKMFFPDEIFYYPYSDCEDRTVLFTRLVSDLLGLDVVALTYFSHMAAAVSFTRPVEGYSFEVAGQTYTICDPTFINAPIGAVMPEFEGYQPIAIKINNNRQSGNMWQMIAQWLQKDNEGKIFIGERQMAENGKYIASGWFQDNVIINGRTYRAAAGTRDLWFATFDATGLLEWFVPLQCSNYAFSQAFNLGKQGNVYALINYAGSIGINQQRIGNSESPAHLMLGLSNKGQAILSESINFKVPEGKKLAFYGKYRPDGTKIDLLSFPINRVRFASDITVDSNNEVVVRGIVGEIEGLTKDVPITMSAATYRAEDQLELHLKNFQKLDVNRHMASLFAAIKLLSKNGGSMSGLTVRNLLQKHNPNFRKQNPDVYKGLLSMQFVANKGGVVQVETYKGKKVSLFSMRIQNNSNLQIIETASNAYQLKFLNGVHVGKAIVWYKLNSVSLAANGDMLFDYDRDHSKKMVNINEVVE</sequence>
<gene>
    <name evidence="1" type="ORF">SAMN06265379_105200</name>
</gene>
<protein>
    <submittedName>
        <fullName evidence="1">Uncharacterized protein</fullName>
    </submittedName>
</protein>
<dbReference type="EMBL" id="FXTB01000005">
    <property type="protein sequence ID" value="SMO71195.1"/>
    <property type="molecule type" value="Genomic_DNA"/>
</dbReference>
<evidence type="ECO:0000313" key="2">
    <source>
        <dbReference type="Proteomes" id="UP000319040"/>
    </source>
</evidence>
<evidence type="ECO:0000313" key="1">
    <source>
        <dbReference type="EMBL" id="SMO71195.1"/>
    </source>
</evidence>
<reference evidence="1 2" key="1">
    <citation type="submission" date="2017-05" db="EMBL/GenBank/DDBJ databases">
        <authorList>
            <person name="Varghese N."/>
            <person name="Submissions S."/>
        </authorList>
    </citation>
    <scope>NUCLEOTIDE SEQUENCE [LARGE SCALE GENOMIC DNA]</scope>
    <source>
        <strain evidence="1 2">DSM 27040</strain>
    </source>
</reference>
<name>A0A521DHY4_SACCC</name>
<dbReference type="AlphaFoldDB" id="A0A521DHY4"/>
<proteinExistence type="predicted"/>
<accession>A0A521DHY4</accession>
<dbReference type="OrthoDB" id="9816224at2"/>
<keyword evidence="2" id="KW-1185">Reference proteome</keyword>
<dbReference type="RefSeq" id="WP_142533647.1">
    <property type="nucleotide sequence ID" value="NZ_FXTB01000005.1"/>
</dbReference>